<proteinExistence type="predicted"/>
<evidence type="ECO:0000313" key="3">
    <source>
        <dbReference type="Proteomes" id="UP001194469"/>
    </source>
</evidence>
<evidence type="ECO:0000313" key="2">
    <source>
        <dbReference type="EMBL" id="MBG3877241.1"/>
    </source>
</evidence>
<dbReference type="Gene3D" id="3.40.50.1110">
    <property type="entry name" value="SGNH hydrolase"/>
    <property type="match status" value="1"/>
</dbReference>
<name>A0ABS0J484_9BACT</name>
<gene>
    <name evidence="2" type="ORF">FVW20_09485</name>
</gene>
<sequence>MTVELATPTPGVEVNDPRGRTAVDPSLFQQPRTRIIMSTGQSMLGNWADCSPVPFDPSHPCYELNIFDGLIRPCDGGPISNMNQGPHQSYDQFPQRLSVLDYWGKYLCAQGKNDRVLVCGLNIGGTPAAHWAPGTGLFNRAVLALRMLESMGLTPTEWVHAIGHGDRMASESQHLSVEMTSARFAAHTVAFIDGMRAAGYAGKILLGLGCWQSIAVEAKRIAVVTGQQMAAEATGVTLGANDDAWITAQMRPDGCHWSEAGRWASFFAVNASHPEYSWTSFFTTMP</sequence>
<protein>
    <recommendedName>
        <fullName evidence="4">Sialate O-acetylesterase domain-containing protein</fullName>
    </recommendedName>
</protein>
<comment type="caution">
    <text evidence="2">The sequence shown here is derived from an EMBL/GenBank/DDBJ whole genome shotgun (WGS) entry which is preliminary data.</text>
</comment>
<dbReference type="Proteomes" id="UP001194469">
    <property type="component" value="Unassembled WGS sequence"/>
</dbReference>
<dbReference type="SUPFAM" id="SSF52266">
    <property type="entry name" value="SGNH hydrolase"/>
    <property type="match status" value="1"/>
</dbReference>
<evidence type="ECO:0008006" key="4">
    <source>
        <dbReference type="Google" id="ProtNLM"/>
    </source>
</evidence>
<keyword evidence="3" id="KW-1185">Reference proteome</keyword>
<evidence type="ECO:0000256" key="1">
    <source>
        <dbReference type="SAM" id="MobiDB-lite"/>
    </source>
</evidence>
<accession>A0ABS0J484</accession>
<organism evidence="2 3">
    <name type="scientific">Nitratidesulfovibrio oxamicus</name>
    <dbReference type="NCBI Taxonomy" id="32016"/>
    <lineage>
        <taxon>Bacteria</taxon>
        <taxon>Pseudomonadati</taxon>
        <taxon>Thermodesulfobacteriota</taxon>
        <taxon>Desulfovibrionia</taxon>
        <taxon>Desulfovibrionales</taxon>
        <taxon>Desulfovibrionaceae</taxon>
        <taxon>Nitratidesulfovibrio</taxon>
    </lineage>
</organism>
<dbReference type="RefSeq" id="WP_196609233.1">
    <property type="nucleotide sequence ID" value="NZ_VRYY01000247.1"/>
</dbReference>
<dbReference type="EMBL" id="VRYY01000247">
    <property type="protein sequence ID" value="MBG3877241.1"/>
    <property type="molecule type" value="Genomic_DNA"/>
</dbReference>
<dbReference type="InterPro" id="IPR036514">
    <property type="entry name" value="SGNH_hydro_sf"/>
</dbReference>
<feature type="region of interest" description="Disordered" evidence="1">
    <location>
        <begin position="1"/>
        <end position="22"/>
    </location>
</feature>
<reference evidence="2 3" key="1">
    <citation type="submission" date="2019-08" db="EMBL/GenBank/DDBJ databases">
        <authorList>
            <person name="Luo N."/>
        </authorList>
    </citation>
    <scope>NUCLEOTIDE SEQUENCE [LARGE SCALE GENOMIC DNA]</scope>
    <source>
        <strain evidence="2 3">NCIMB 9442</strain>
    </source>
</reference>